<comment type="subunit">
    <text evidence="4">Homohexamer; trimer of dimers.</text>
</comment>
<keyword evidence="7" id="KW-1185">Reference proteome</keyword>
<dbReference type="SUPFAM" id="SSF55718">
    <property type="entry name" value="SCP-like"/>
    <property type="match status" value="1"/>
</dbReference>
<reference evidence="6 7" key="2">
    <citation type="journal article" date="2010" name="Stand. Genomic Sci.">
        <title>Complete genome sequence of Xylanimonas cellulosilytica type strain (XIL07).</title>
        <authorList>
            <person name="Foster B."/>
            <person name="Pukall R."/>
            <person name="Abt B."/>
            <person name="Nolan M."/>
            <person name="Glavina Del Rio T."/>
            <person name="Chen F."/>
            <person name="Lucas S."/>
            <person name="Tice H."/>
            <person name="Pitluck S."/>
            <person name="Cheng J.-F."/>
            <person name="Chertkov O."/>
            <person name="Brettin T."/>
            <person name="Han C."/>
            <person name="Detter J.C."/>
            <person name="Bruce D."/>
            <person name="Goodwin L."/>
            <person name="Ivanova N."/>
            <person name="Mavromatis K."/>
            <person name="Pati A."/>
            <person name="Mikhailova N."/>
            <person name="Chen A."/>
            <person name="Palaniappan K."/>
            <person name="Land M."/>
            <person name="Hauser L."/>
            <person name="Chang Y.-J."/>
            <person name="Jeffries C.D."/>
            <person name="Chain P."/>
            <person name="Rohde M."/>
            <person name="Goeker M."/>
            <person name="Bristow J."/>
            <person name="Eisen J.A."/>
            <person name="Markowitz V."/>
            <person name="Hugenholtz P."/>
            <person name="Kyrpides N.C."/>
            <person name="Klenk H.-P."/>
            <person name="Lapidus A."/>
        </authorList>
    </citation>
    <scope>NUCLEOTIDE SEQUENCE [LARGE SCALE GENOMIC DNA]</scope>
    <source>
        <strain evidence="7">DSM 15894 / CECT 5975 / LMG 20990 / XIL07</strain>
    </source>
</reference>
<dbReference type="GO" id="GO:0034069">
    <property type="term" value="F:aminoglycoside N-acetyltransferase activity"/>
    <property type="evidence" value="ECO:0007669"/>
    <property type="project" value="TreeGrafter"/>
</dbReference>
<dbReference type="Proteomes" id="UP000002255">
    <property type="component" value="Chromosome"/>
</dbReference>
<dbReference type="NCBIfam" id="NF002367">
    <property type="entry name" value="PRK01346.1-4"/>
    <property type="match status" value="1"/>
</dbReference>
<sequence>MTAHLPPGYRLEPLDESRKRDIYDLDAWAFPIATSLDDLLATASPLPWDRTFGVVAPDARAGELAAMYASYPFQRFPVPGGELPAGGLTWVGVHPQHRRRGILTAMIDDDLARCATRGEPLAALFAAEYAIYGRFGYGRAADDLRLEIPRGTALRDVAGADQHTVRIEHASQEAHGELVAHIHRAAGRAPTGVEGLNRPGWVTRETPELQASFWDDSPVWRQGRESARIVIVERDGAPRGYCRLRRKLDWETAGPRGQVSAGEVVALDAAAARALWGVLLDLDLSSVVAPFLIPVDDVVTQLLVDRRAALPRLADNLWVRLVDVGAALAGRRYAADVDVVVGVRDDRLPANAGSWRLQAGAFGNGSCERTDAPADLELDVRELGAAYLGGVTLAALAAAGSVTERTPGALARAAAAFAWPIAPGASWVF</sequence>
<reference evidence="7" key="1">
    <citation type="submission" date="2009-11" db="EMBL/GenBank/DDBJ databases">
        <title>The complete chromosome of Xylanimonas cellulosilytica DSM 15894.</title>
        <authorList>
            <consortium name="US DOE Joint Genome Institute (JGI-PGF)"/>
            <person name="Lucas S."/>
            <person name="Copeland A."/>
            <person name="Lapidus A."/>
            <person name="Glavina del Rio T."/>
            <person name="Dalin E."/>
            <person name="Tice H."/>
            <person name="Bruce D."/>
            <person name="Goodwin L."/>
            <person name="Pitluck S."/>
            <person name="Kyrpides N."/>
            <person name="Mavromatis K."/>
            <person name="Ivanova N."/>
            <person name="Mikhailova N."/>
            <person name="Foster B."/>
            <person name="Clum A."/>
            <person name="Brettin T."/>
            <person name="Detter J.C."/>
            <person name="Han C."/>
            <person name="Larimer F."/>
            <person name="Land M."/>
            <person name="Hauser L."/>
            <person name="Markowitz V."/>
            <person name="Cheng J.F."/>
            <person name="Hugenholtz P."/>
            <person name="Woyke T."/>
            <person name="Wu D."/>
            <person name="Gehrich-Schroeter G."/>
            <person name="Schneider S."/>
            <person name="Pukall S.R."/>
            <person name="Klenk H.P."/>
            <person name="Eisen J.A."/>
        </authorList>
    </citation>
    <scope>NUCLEOTIDE SEQUENCE [LARGE SCALE GENOMIC DNA]</scope>
    <source>
        <strain evidence="7">DSM 15894 / CECT 5975 / LMG 20990 / XIL07</strain>
    </source>
</reference>
<keyword evidence="2 4" id="KW-0808">Transferase</keyword>
<dbReference type="InterPro" id="IPR016181">
    <property type="entry name" value="Acyl_CoA_acyltransferase"/>
</dbReference>
<accession>D1BUZ7</accession>
<dbReference type="Pfam" id="PF17668">
    <property type="entry name" value="Acetyltransf_17"/>
    <property type="match status" value="1"/>
</dbReference>
<dbReference type="Gene3D" id="3.30.1050.10">
    <property type="entry name" value="SCP2 sterol-binding domain"/>
    <property type="match status" value="1"/>
</dbReference>
<dbReference type="InterPro" id="IPR022902">
    <property type="entry name" value="NAcTrfase_Eis"/>
</dbReference>
<feature type="active site" description="Proton acceptor; via carboxylate" evidence="4">
    <location>
        <position position="429"/>
    </location>
</feature>
<dbReference type="RefSeq" id="WP_012878978.1">
    <property type="nucleotide sequence ID" value="NC_013530.1"/>
</dbReference>
<evidence type="ECO:0000313" key="6">
    <source>
        <dbReference type="EMBL" id="ACZ31236.1"/>
    </source>
</evidence>
<dbReference type="HAMAP" id="MF_01812">
    <property type="entry name" value="Eis"/>
    <property type="match status" value="1"/>
</dbReference>
<gene>
    <name evidence="6" type="ordered locus">Xcel_2218</name>
</gene>
<dbReference type="AlphaFoldDB" id="D1BUZ7"/>
<dbReference type="InterPro" id="IPR041380">
    <property type="entry name" value="Acetyltransf_17"/>
</dbReference>
<comment type="caution">
    <text evidence="4">Lacks conserved residue(s) required for the propagation of feature annotation.</text>
</comment>
<dbReference type="EMBL" id="CP001821">
    <property type="protein sequence ID" value="ACZ31236.1"/>
    <property type="molecule type" value="Genomic_DNA"/>
</dbReference>
<evidence type="ECO:0000256" key="1">
    <source>
        <dbReference type="ARBA" id="ARBA00009213"/>
    </source>
</evidence>
<feature type="active site" description="Proton donor" evidence="4">
    <location>
        <position position="132"/>
    </location>
</feature>
<evidence type="ECO:0000313" key="7">
    <source>
        <dbReference type="Proteomes" id="UP000002255"/>
    </source>
</evidence>
<evidence type="ECO:0000256" key="2">
    <source>
        <dbReference type="ARBA" id="ARBA00022679"/>
    </source>
</evidence>
<name>D1BUZ7_XYLCX</name>
<keyword evidence="3 4" id="KW-0012">Acyltransferase</keyword>
<dbReference type="Gene3D" id="3.40.630.30">
    <property type="match status" value="2"/>
</dbReference>
<evidence type="ECO:0000259" key="5">
    <source>
        <dbReference type="PROSITE" id="PS51186"/>
    </source>
</evidence>
<feature type="binding site" evidence="4">
    <location>
        <begin position="99"/>
        <end position="104"/>
    </location>
    <ligand>
        <name>acetyl-CoA</name>
        <dbReference type="ChEBI" id="CHEBI:57288"/>
    </ligand>
</feature>
<dbReference type="SUPFAM" id="SSF55729">
    <property type="entry name" value="Acyl-CoA N-acyltransferases (Nat)"/>
    <property type="match status" value="1"/>
</dbReference>
<dbReference type="PANTHER" id="PTHR37817">
    <property type="entry name" value="N-ACETYLTRANSFERASE EIS"/>
    <property type="match status" value="1"/>
</dbReference>
<dbReference type="OrthoDB" id="8399956at2"/>
<dbReference type="KEGG" id="xce:Xcel_2218"/>
<protein>
    <submittedName>
        <fullName evidence="6">Acetyltransferase</fullName>
    </submittedName>
</protein>
<dbReference type="InterPro" id="IPR025559">
    <property type="entry name" value="Eis_dom"/>
</dbReference>
<dbReference type="HOGENOM" id="CLU_050659_0_0_11"/>
<comment type="similarity">
    <text evidence="1 4">Belongs to the acetyltransferase Eis family.</text>
</comment>
<dbReference type="InterPro" id="IPR036527">
    <property type="entry name" value="SCP2_sterol-bd_dom_sf"/>
</dbReference>
<dbReference type="PROSITE" id="PS51186">
    <property type="entry name" value="GNAT"/>
    <property type="match status" value="1"/>
</dbReference>
<dbReference type="Pfam" id="PF13527">
    <property type="entry name" value="Acetyltransf_9"/>
    <property type="match status" value="1"/>
</dbReference>
<evidence type="ECO:0000256" key="4">
    <source>
        <dbReference type="HAMAP-Rule" id="MF_01812"/>
    </source>
</evidence>
<dbReference type="InterPro" id="IPR051554">
    <property type="entry name" value="Acetyltransferase_Eis"/>
</dbReference>
<proteinExistence type="inferred from homology"/>
<dbReference type="PANTHER" id="PTHR37817:SF1">
    <property type="entry name" value="N-ACETYLTRANSFERASE EIS"/>
    <property type="match status" value="1"/>
</dbReference>
<dbReference type="InterPro" id="IPR000182">
    <property type="entry name" value="GNAT_dom"/>
</dbReference>
<feature type="binding site" evidence="4">
    <location>
        <begin position="91"/>
        <end position="93"/>
    </location>
    <ligand>
        <name>acetyl-CoA</name>
        <dbReference type="ChEBI" id="CHEBI:57288"/>
    </ligand>
</feature>
<feature type="domain" description="N-acetyltransferase" evidence="5">
    <location>
        <begin position="9"/>
        <end position="161"/>
    </location>
</feature>
<dbReference type="eggNOG" id="COG4552">
    <property type="taxonomic scope" value="Bacteria"/>
</dbReference>
<dbReference type="STRING" id="446471.Xcel_2218"/>
<evidence type="ECO:0000256" key="3">
    <source>
        <dbReference type="ARBA" id="ARBA00023315"/>
    </source>
</evidence>
<dbReference type="Pfam" id="PF13530">
    <property type="entry name" value="SCP2_2"/>
    <property type="match status" value="1"/>
</dbReference>
<organism evidence="6 7">
    <name type="scientific">Xylanimonas cellulosilytica (strain DSM 15894 / JCM 12276 / CECT 5975 / KCTC 9989 / LMG 20990 / NBRC 107835 / XIL07)</name>
    <dbReference type="NCBI Taxonomy" id="446471"/>
    <lineage>
        <taxon>Bacteria</taxon>
        <taxon>Bacillati</taxon>
        <taxon>Actinomycetota</taxon>
        <taxon>Actinomycetes</taxon>
        <taxon>Micrococcales</taxon>
        <taxon>Promicromonosporaceae</taxon>
        <taxon>Xylanimonas</taxon>
    </lineage>
</organism>
<dbReference type="GO" id="GO:0030649">
    <property type="term" value="P:aminoglycoside antibiotic catabolic process"/>
    <property type="evidence" value="ECO:0007669"/>
    <property type="project" value="TreeGrafter"/>
</dbReference>